<sequence>MIRPRWLPSSAAALGARSLSSVRNPKDPRWRVPGRNDPDSEDREPEDELGIPKVELTPKDEFAKWRKPVKAPGSGLSPIEEKSRLEAKTQFWKRNTQAHRMLVLEGLPTSLVSSDFLRLNAKDLASWRNLIKDVQQERDPWTLDPLGTYRISFDSSSAAELYRATLERLLRLARIKLHCTTGLWTSEVPPELQGDGEFETELEQFSLVPGSYPDAISSSMSRAKGKWPWQYLMDFLVRRSGYRLPPAAVLLQLRHPSLSGPGLDRLIRKDGAERNHPWNVSTVYSLSRTTKDHALLDKHGMRVRLDDLDFRLKLDTRFVLMCRNSEVAWRFIRSWNQRELEVDDKGRKTTVTASYIEF</sequence>
<gene>
    <name evidence="2" type="ORF">CDV36_013054</name>
</gene>
<dbReference type="Proteomes" id="UP000277212">
    <property type="component" value="Unassembled WGS sequence"/>
</dbReference>
<organism evidence="2 3">
    <name type="scientific">Fusarium kuroshium</name>
    <dbReference type="NCBI Taxonomy" id="2010991"/>
    <lineage>
        <taxon>Eukaryota</taxon>
        <taxon>Fungi</taxon>
        <taxon>Dikarya</taxon>
        <taxon>Ascomycota</taxon>
        <taxon>Pezizomycotina</taxon>
        <taxon>Sordariomycetes</taxon>
        <taxon>Hypocreomycetidae</taxon>
        <taxon>Hypocreales</taxon>
        <taxon>Nectriaceae</taxon>
        <taxon>Fusarium</taxon>
        <taxon>Fusarium solani species complex</taxon>
    </lineage>
</organism>
<proteinExistence type="predicted"/>
<feature type="compositionally biased region" description="Acidic residues" evidence="1">
    <location>
        <begin position="39"/>
        <end position="49"/>
    </location>
</feature>
<name>A0A3M2RQ02_9HYPO</name>
<accession>A0A3M2RQ02</accession>
<evidence type="ECO:0000313" key="3">
    <source>
        <dbReference type="Proteomes" id="UP000277212"/>
    </source>
</evidence>
<comment type="caution">
    <text evidence="2">The sequence shown here is derived from an EMBL/GenBank/DDBJ whole genome shotgun (WGS) entry which is preliminary data.</text>
</comment>
<feature type="compositionally biased region" description="Basic and acidic residues" evidence="1">
    <location>
        <begin position="24"/>
        <end position="38"/>
    </location>
</feature>
<keyword evidence="3" id="KW-1185">Reference proteome</keyword>
<reference evidence="2 3" key="1">
    <citation type="submission" date="2017-06" db="EMBL/GenBank/DDBJ databases">
        <title>Comparative genomic analysis of Ambrosia Fusariam Clade fungi.</title>
        <authorList>
            <person name="Stajich J.E."/>
            <person name="Carrillo J."/>
            <person name="Kijimoto T."/>
            <person name="Eskalen A."/>
            <person name="O'Donnell K."/>
            <person name="Kasson M."/>
        </authorList>
    </citation>
    <scope>NUCLEOTIDE SEQUENCE [LARGE SCALE GENOMIC DNA]</scope>
    <source>
        <strain evidence="2">UCR3666</strain>
    </source>
</reference>
<protein>
    <submittedName>
        <fullName evidence="2">Uncharacterized protein</fullName>
    </submittedName>
</protein>
<dbReference type="EMBL" id="NKUJ01000347">
    <property type="protein sequence ID" value="RMJ07348.1"/>
    <property type="molecule type" value="Genomic_DNA"/>
</dbReference>
<feature type="region of interest" description="Disordered" evidence="1">
    <location>
        <begin position="1"/>
        <end position="53"/>
    </location>
</feature>
<evidence type="ECO:0000256" key="1">
    <source>
        <dbReference type="SAM" id="MobiDB-lite"/>
    </source>
</evidence>
<evidence type="ECO:0000313" key="2">
    <source>
        <dbReference type="EMBL" id="RMJ07348.1"/>
    </source>
</evidence>
<dbReference type="AlphaFoldDB" id="A0A3M2RQ02"/>
<dbReference type="OrthoDB" id="5332316at2759"/>
<feature type="compositionally biased region" description="Low complexity" evidence="1">
    <location>
        <begin position="7"/>
        <end position="21"/>
    </location>
</feature>